<dbReference type="EMBL" id="VORO01000016">
    <property type="protein sequence ID" value="TXD88147.1"/>
    <property type="molecule type" value="Genomic_DNA"/>
</dbReference>
<name>A0A5C6ZFU9_9FLAO</name>
<accession>A0A5C6ZFU9</accession>
<feature type="transmembrane region" description="Helical" evidence="1">
    <location>
        <begin position="90"/>
        <end position="115"/>
    </location>
</feature>
<proteinExistence type="predicted"/>
<feature type="transmembrane region" description="Helical" evidence="1">
    <location>
        <begin position="121"/>
        <end position="141"/>
    </location>
</feature>
<evidence type="ECO:0000313" key="2">
    <source>
        <dbReference type="EMBL" id="TXD88147.1"/>
    </source>
</evidence>
<reference evidence="2 3" key="1">
    <citation type="submission" date="2019-08" db="EMBL/GenBank/DDBJ databases">
        <title>Genomes of Subsaximicrobium wynnwilliamsii strains.</title>
        <authorList>
            <person name="Bowman J.P."/>
        </authorList>
    </citation>
    <scope>NUCLEOTIDE SEQUENCE [LARGE SCALE GENOMIC DNA]</scope>
    <source>
        <strain evidence="2 3">2-80-2</strain>
    </source>
</reference>
<gene>
    <name evidence="2" type="ORF">ESY86_13680</name>
</gene>
<keyword evidence="1" id="KW-0472">Membrane</keyword>
<dbReference type="Pfam" id="PF11188">
    <property type="entry name" value="DUF2975"/>
    <property type="match status" value="1"/>
</dbReference>
<feature type="transmembrane region" description="Helical" evidence="1">
    <location>
        <begin position="50"/>
        <end position="69"/>
    </location>
</feature>
<feature type="transmembrane region" description="Helical" evidence="1">
    <location>
        <begin position="7"/>
        <end position="28"/>
    </location>
</feature>
<keyword evidence="1" id="KW-1133">Transmembrane helix</keyword>
<dbReference type="AlphaFoldDB" id="A0A5C6ZFU9"/>
<dbReference type="InterPro" id="IPR021354">
    <property type="entry name" value="DUF2975"/>
</dbReference>
<dbReference type="OrthoDB" id="1135037at2"/>
<sequence>MKKLKFLNGFVIGLMALFVLIILVNLYIGEISNFGKTLKGSYDQVVFGQWTPYLYLLFYVPILVALLYIQRGLMTILKDNLFNIKSAKRFKIASTLLFITGVFGLIFDSILFLNLKGVVGFGYLGQDVLILFIGIILNIVADIIVNGSSLKTENELTI</sequence>
<evidence type="ECO:0000256" key="1">
    <source>
        <dbReference type="SAM" id="Phobius"/>
    </source>
</evidence>
<keyword evidence="1" id="KW-0812">Transmembrane</keyword>
<organism evidence="2 3">
    <name type="scientific">Subsaximicrobium wynnwilliamsii</name>
    <dbReference type="NCBI Taxonomy" id="291179"/>
    <lineage>
        <taxon>Bacteria</taxon>
        <taxon>Pseudomonadati</taxon>
        <taxon>Bacteroidota</taxon>
        <taxon>Flavobacteriia</taxon>
        <taxon>Flavobacteriales</taxon>
        <taxon>Flavobacteriaceae</taxon>
        <taxon>Subsaximicrobium</taxon>
    </lineage>
</organism>
<keyword evidence="3" id="KW-1185">Reference proteome</keyword>
<dbReference type="Proteomes" id="UP000321578">
    <property type="component" value="Unassembled WGS sequence"/>
</dbReference>
<protein>
    <submittedName>
        <fullName evidence="2">DUF2975 domain-containing protein</fullName>
    </submittedName>
</protein>
<dbReference type="RefSeq" id="WP_147087155.1">
    <property type="nucleotide sequence ID" value="NZ_VORM01000015.1"/>
</dbReference>
<evidence type="ECO:0000313" key="3">
    <source>
        <dbReference type="Proteomes" id="UP000321578"/>
    </source>
</evidence>
<comment type="caution">
    <text evidence="2">The sequence shown here is derived from an EMBL/GenBank/DDBJ whole genome shotgun (WGS) entry which is preliminary data.</text>
</comment>